<protein>
    <submittedName>
        <fullName evidence="2">PCC domain-containing protein</fullName>
    </submittedName>
</protein>
<sequence length="166" mass="17614">MSSRILAVDDRDVDCFQLHIAAGQGIWAGVRQALGQAGIHCAQIEFGSGWLDASVYHTAPPETSGKTLVKYGAGIDVGRALLLSANATYGYGNDGAPLLHCHGLLLAADGRMHGGHLDTSRCIAGAAGLRAQLIATRNSGFELDLDRTSNMRVFHPVKRQEARHGI</sequence>
<evidence type="ECO:0000313" key="2">
    <source>
        <dbReference type="EMBL" id="MFC4199679.1"/>
    </source>
</evidence>
<evidence type="ECO:0000259" key="1">
    <source>
        <dbReference type="Pfam" id="PF03479"/>
    </source>
</evidence>
<reference evidence="3" key="1">
    <citation type="journal article" date="2019" name="Int. J. Syst. Evol. Microbiol.">
        <title>The Global Catalogue of Microorganisms (GCM) 10K type strain sequencing project: providing services to taxonomists for standard genome sequencing and annotation.</title>
        <authorList>
            <consortium name="The Broad Institute Genomics Platform"/>
            <consortium name="The Broad Institute Genome Sequencing Center for Infectious Disease"/>
            <person name="Wu L."/>
            <person name="Ma J."/>
        </authorList>
    </citation>
    <scope>NUCLEOTIDE SEQUENCE [LARGE SCALE GENOMIC DNA]</scope>
    <source>
        <strain evidence="3">LMG 24813</strain>
    </source>
</reference>
<accession>A0ABV8NTC7</accession>
<organism evidence="2 3">
    <name type="scientific">Candidimonas humi</name>
    <dbReference type="NCBI Taxonomy" id="683355"/>
    <lineage>
        <taxon>Bacteria</taxon>
        <taxon>Pseudomonadati</taxon>
        <taxon>Pseudomonadota</taxon>
        <taxon>Betaproteobacteria</taxon>
        <taxon>Burkholderiales</taxon>
        <taxon>Alcaligenaceae</taxon>
        <taxon>Candidimonas</taxon>
    </lineage>
</organism>
<evidence type="ECO:0000313" key="3">
    <source>
        <dbReference type="Proteomes" id="UP001595848"/>
    </source>
</evidence>
<comment type="caution">
    <text evidence="2">The sequence shown here is derived from an EMBL/GenBank/DDBJ whole genome shotgun (WGS) entry which is preliminary data.</text>
</comment>
<proteinExistence type="predicted"/>
<dbReference type="Pfam" id="PF03479">
    <property type="entry name" value="PCC"/>
    <property type="match status" value="1"/>
</dbReference>
<feature type="domain" description="PPC" evidence="1">
    <location>
        <begin position="16"/>
        <end position="124"/>
    </location>
</feature>
<gene>
    <name evidence="2" type="ORF">ACFOY1_01820</name>
</gene>
<keyword evidence="3" id="KW-1185">Reference proteome</keyword>
<dbReference type="InterPro" id="IPR005175">
    <property type="entry name" value="PPC_dom"/>
</dbReference>
<dbReference type="Proteomes" id="UP001595848">
    <property type="component" value="Unassembled WGS sequence"/>
</dbReference>
<dbReference type="EMBL" id="JBHSBV010000001">
    <property type="protein sequence ID" value="MFC4199679.1"/>
    <property type="molecule type" value="Genomic_DNA"/>
</dbReference>
<name>A0ABV8NTC7_9BURK</name>
<dbReference type="RefSeq" id="WP_217962641.1">
    <property type="nucleotide sequence ID" value="NZ_JAHTBN010000001.1"/>
</dbReference>